<feature type="transmembrane region" description="Helical" evidence="9">
    <location>
        <begin position="154"/>
        <end position="172"/>
    </location>
</feature>
<proteinExistence type="inferred from homology"/>
<accession>A0A562NGD6</accession>
<keyword evidence="5 9" id="KW-0812">Transmembrane</keyword>
<dbReference type="GO" id="GO:0005886">
    <property type="term" value="C:plasma membrane"/>
    <property type="evidence" value="ECO:0007669"/>
    <property type="project" value="UniProtKB-SubCell"/>
</dbReference>
<keyword evidence="6 9" id="KW-1133">Transmembrane helix</keyword>
<comment type="similarity">
    <text evidence="8 9">Belongs to the TRAP transporter small permease family.</text>
</comment>
<comment type="subunit">
    <text evidence="9">The complex comprises the extracytoplasmic solute receptor protein and the two transmembrane proteins.</text>
</comment>
<evidence type="ECO:0000256" key="5">
    <source>
        <dbReference type="ARBA" id="ARBA00022692"/>
    </source>
</evidence>
<keyword evidence="7 9" id="KW-0472">Membrane</keyword>
<evidence type="ECO:0000256" key="8">
    <source>
        <dbReference type="ARBA" id="ARBA00038436"/>
    </source>
</evidence>
<dbReference type="EMBL" id="VLKT01000031">
    <property type="protein sequence ID" value="TWI31154.1"/>
    <property type="molecule type" value="Genomic_DNA"/>
</dbReference>
<feature type="transmembrane region" description="Helical" evidence="9">
    <location>
        <begin position="58"/>
        <end position="83"/>
    </location>
</feature>
<evidence type="ECO:0000256" key="7">
    <source>
        <dbReference type="ARBA" id="ARBA00023136"/>
    </source>
</evidence>
<keyword evidence="2 9" id="KW-0813">Transport</keyword>
<reference evidence="11 12" key="1">
    <citation type="journal article" date="2015" name="Stand. Genomic Sci.">
        <title>Genomic Encyclopedia of Bacterial and Archaeal Type Strains, Phase III: the genomes of soil and plant-associated and newly described type strains.</title>
        <authorList>
            <person name="Whitman W.B."/>
            <person name="Woyke T."/>
            <person name="Klenk H.P."/>
            <person name="Zhou Y."/>
            <person name="Lilburn T.G."/>
            <person name="Beck B.J."/>
            <person name="De Vos P."/>
            <person name="Vandamme P."/>
            <person name="Eisen J.A."/>
            <person name="Garrity G."/>
            <person name="Hugenholtz P."/>
            <person name="Kyrpides N.C."/>
        </authorList>
    </citation>
    <scope>NUCLEOTIDE SEQUENCE [LARGE SCALE GENOMIC DNA]</scope>
    <source>
        <strain evidence="11 12">CGMCC 1.2546</strain>
    </source>
</reference>
<evidence type="ECO:0000313" key="12">
    <source>
        <dbReference type="Proteomes" id="UP000317122"/>
    </source>
</evidence>
<dbReference type="AlphaFoldDB" id="A0A562NGD6"/>
<feature type="transmembrane region" description="Helical" evidence="9">
    <location>
        <begin position="31"/>
        <end position="52"/>
    </location>
</feature>
<dbReference type="GO" id="GO:0022857">
    <property type="term" value="F:transmembrane transporter activity"/>
    <property type="evidence" value="ECO:0007669"/>
    <property type="project" value="UniProtKB-UniRule"/>
</dbReference>
<evidence type="ECO:0000256" key="6">
    <source>
        <dbReference type="ARBA" id="ARBA00022989"/>
    </source>
</evidence>
<comment type="caution">
    <text evidence="11">The sequence shown here is derived from an EMBL/GenBank/DDBJ whole genome shotgun (WGS) entry which is preliminary data.</text>
</comment>
<keyword evidence="4 9" id="KW-0997">Cell inner membrane</keyword>
<evidence type="ECO:0000313" key="11">
    <source>
        <dbReference type="EMBL" id="TWI31154.1"/>
    </source>
</evidence>
<evidence type="ECO:0000256" key="2">
    <source>
        <dbReference type="ARBA" id="ARBA00022448"/>
    </source>
</evidence>
<feature type="transmembrane region" description="Helical" evidence="9">
    <location>
        <begin position="110"/>
        <end position="134"/>
    </location>
</feature>
<evidence type="ECO:0000259" key="10">
    <source>
        <dbReference type="Pfam" id="PF04290"/>
    </source>
</evidence>
<evidence type="ECO:0000256" key="9">
    <source>
        <dbReference type="RuleBase" id="RU369079"/>
    </source>
</evidence>
<evidence type="ECO:0000256" key="1">
    <source>
        <dbReference type="ARBA" id="ARBA00004429"/>
    </source>
</evidence>
<dbReference type="Proteomes" id="UP000317122">
    <property type="component" value="Unassembled WGS sequence"/>
</dbReference>
<feature type="domain" description="Tripartite ATP-independent periplasmic transporters DctQ component" evidence="10">
    <location>
        <begin position="45"/>
        <end position="176"/>
    </location>
</feature>
<evidence type="ECO:0000256" key="4">
    <source>
        <dbReference type="ARBA" id="ARBA00022519"/>
    </source>
</evidence>
<dbReference type="Pfam" id="PF04290">
    <property type="entry name" value="DctQ"/>
    <property type="match status" value="1"/>
</dbReference>
<comment type="subcellular location">
    <subcellularLocation>
        <location evidence="1 9">Cell inner membrane</location>
        <topology evidence="1 9">Multi-pass membrane protein</topology>
    </subcellularLocation>
</comment>
<dbReference type="InterPro" id="IPR055348">
    <property type="entry name" value="DctQ"/>
</dbReference>
<keyword evidence="12" id="KW-1185">Reference proteome</keyword>
<keyword evidence="3" id="KW-1003">Cell membrane</keyword>
<dbReference type="PANTHER" id="PTHR35011">
    <property type="entry name" value="2,3-DIKETO-L-GULONATE TRAP TRANSPORTER SMALL PERMEASE PROTEIN YIAM"/>
    <property type="match status" value="1"/>
</dbReference>
<sequence length="184" mass="20901">MQPLEDGGKPRAGPPMPEFVKTYVRVVDRASWYMGLFAMYLVFAMIGILTYASLMKVFFVPSIWTIELAQFVMVAYFMLGGAFSLREDDHVRMDLLYAGWTMRRRAGTDLVTGLALIFFLVALQIGGIASMIYAFQYSEKGFSAWAPYMAPIKVVINIGLFLTLLQAIAIWFKDWARYRGEPMS</sequence>
<evidence type="ECO:0000256" key="3">
    <source>
        <dbReference type="ARBA" id="ARBA00022475"/>
    </source>
</evidence>
<dbReference type="PANTHER" id="PTHR35011:SF4">
    <property type="entry name" value="SLL1102 PROTEIN"/>
    <property type="match status" value="1"/>
</dbReference>
<dbReference type="InterPro" id="IPR007387">
    <property type="entry name" value="TRAP_DctQ"/>
</dbReference>
<protein>
    <recommendedName>
        <fullName evidence="9">TRAP transporter small permease protein</fullName>
    </recommendedName>
</protein>
<name>A0A562NGD6_9HYPH</name>
<organism evidence="11 12">
    <name type="scientific">Mesorhizobium tianshanense</name>
    <dbReference type="NCBI Taxonomy" id="39844"/>
    <lineage>
        <taxon>Bacteria</taxon>
        <taxon>Pseudomonadati</taxon>
        <taxon>Pseudomonadota</taxon>
        <taxon>Alphaproteobacteria</taxon>
        <taxon>Hyphomicrobiales</taxon>
        <taxon>Phyllobacteriaceae</taxon>
        <taxon>Mesorhizobium</taxon>
    </lineage>
</organism>
<comment type="function">
    <text evidence="9">Part of the tripartite ATP-independent periplasmic (TRAP) transport system.</text>
</comment>
<gene>
    <name evidence="11" type="ORF">IQ26_04658</name>
</gene>
<dbReference type="RefSeq" id="WP_240547196.1">
    <property type="nucleotide sequence ID" value="NZ_BSPF01000064.1"/>
</dbReference>